<dbReference type="AlphaFoldDB" id="A0A7J6PVA1"/>
<dbReference type="Proteomes" id="UP000553632">
    <property type="component" value="Unassembled WGS sequence"/>
</dbReference>
<feature type="region of interest" description="Disordered" evidence="1">
    <location>
        <begin position="67"/>
        <end position="107"/>
    </location>
</feature>
<protein>
    <submittedName>
        <fullName evidence="2">Uncharacterized protein</fullName>
    </submittedName>
</protein>
<evidence type="ECO:0000313" key="3">
    <source>
        <dbReference type="Proteomes" id="UP000553632"/>
    </source>
</evidence>
<gene>
    <name evidence="2" type="ORF">FOZ63_018416</name>
</gene>
<evidence type="ECO:0000313" key="2">
    <source>
        <dbReference type="EMBL" id="KAF4699985.1"/>
    </source>
</evidence>
<comment type="caution">
    <text evidence="2">The sequence shown here is derived from an EMBL/GenBank/DDBJ whole genome shotgun (WGS) entry which is preliminary data.</text>
</comment>
<name>A0A7J6PVA1_PEROL</name>
<keyword evidence="3" id="KW-1185">Reference proteome</keyword>
<accession>A0A7J6PVA1</accession>
<dbReference type="EMBL" id="JABANO010037551">
    <property type="protein sequence ID" value="KAF4699985.1"/>
    <property type="molecule type" value="Genomic_DNA"/>
</dbReference>
<sequence length="107" mass="11991">MYNLAGASFGQQAATYDGTAWREVKVASDATGGRGVVEETLDRMAAQLKDSEANLRQLLVEKSELREMEDQLRRSQQQQQQGRVVTRPSGGPQLYHPPPFMWRPSAE</sequence>
<organism evidence="2 3">
    <name type="scientific">Perkinsus olseni</name>
    <name type="common">Perkinsus atlanticus</name>
    <dbReference type="NCBI Taxonomy" id="32597"/>
    <lineage>
        <taxon>Eukaryota</taxon>
        <taxon>Sar</taxon>
        <taxon>Alveolata</taxon>
        <taxon>Perkinsozoa</taxon>
        <taxon>Perkinsea</taxon>
        <taxon>Perkinsida</taxon>
        <taxon>Perkinsidae</taxon>
        <taxon>Perkinsus</taxon>
    </lineage>
</organism>
<proteinExistence type="predicted"/>
<evidence type="ECO:0000256" key="1">
    <source>
        <dbReference type="SAM" id="MobiDB-lite"/>
    </source>
</evidence>
<reference evidence="2 3" key="1">
    <citation type="submission" date="2020-04" db="EMBL/GenBank/DDBJ databases">
        <title>Perkinsus olseni comparative genomics.</title>
        <authorList>
            <person name="Bogema D.R."/>
        </authorList>
    </citation>
    <scope>NUCLEOTIDE SEQUENCE [LARGE SCALE GENOMIC DNA]</scope>
    <source>
        <strain evidence="2 3">ATCC PRA-207</strain>
    </source>
</reference>